<sequence>MRRDGIRVNLFRVGHVWHYRFQLEGARVQRSTRETDRQRAAQVAERAFRHAKLWARNGKAIPTLRQLVEQWITIHAPTASKAHVKVVETFGRLHLYEIGDALIDELSTDRVELARVRHLETHAPVSANQWLKVMRLLCNWAVRRGILPAMPFHLRGLKVQKKPRAILPVKLAQDWLAAIDEREGERDAVRTAVRLMLGLGLRESETISARWEWLDVERRIYTPGRTKGREADPIPVPGWLLDYLMPKRLPAGQILVKPNGKPYAAGFTRTAMLAANQAVGAPHITAHRLRGTFATLLSESGVPVQSIQRALRHKNLTTTAAYLEVNMDTVAQGQRHIAEKIGFGLHPPTSGAPMANEAA</sequence>
<evidence type="ECO:0000256" key="4">
    <source>
        <dbReference type="ARBA" id="ARBA00023172"/>
    </source>
</evidence>
<gene>
    <name evidence="6" type="ORF">PTE31013_02180</name>
</gene>
<evidence type="ECO:0000313" key="6">
    <source>
        <dbReference type="EMBL" id="VVE01764.1"/>
    </source>
</evidence>
<evidence type="ECO:0000259" key="5">
    <source>
        <dbReference type="PROSITE" id="PS51898"/>
    </source>
</evidence>
<feature type="domain" description="Tyr recombinase" evidence="5">
    <location>
        <begin position="161"/>
        <end position="335"/>
    </location>
</feature>
<evidence type="ECO:0000256" key="3">
    <source>
        <dbReference type="ARBA" id="ARBA00023125"/>
    </source>
</evidence>
<dbReference type="PANTHER" id="PTHR30629:SF2">
    <property type="entry name" value="PROPHAGE INTEGRASE INTS-RELATED"/>
    <property type="match status" value="1"/>
</dbReference>
<dbReference type="GO" id="GO:0015074">
    <property type="term" value="P:DNA integration"/>
    <property type="evidence" value="ECO:0007669"/>
    <property type="project" value="UniProtKB-KW"/>
</dbReference>
<accession>A0A5E4UQE0</accession>
<dbReference type="EMBL" id="CABPRU010000004">
    <property type="protein sequence ID" value="VVE01764.1"/>
    <property type="molecule type" value="Genomic_DNA"/>
</dbReference>
<dbReference type="SUPFAM" id="SSF56349">
    <property type="entry name" value="DNA breaking-rejoining enzymes"/>
    <property type="match status" value="1"/>
</dbReference>
<dbReference type="InterPro" id="IPR010998">
    <property type="entry name" value="Integrase_recombinase_N"/>
</dbReference>
<dbReference type="GO" id="GO:0006310">
    <property type="term" value="P:DNA recombination"/>
    <property type="evidence" value="ECO:0007669"/>
    <property type="project" value="UniProtKB-KW"/>
</dbReference>
<dbReference type="Gene3D" id="1.10.443.10">
    <property type="entry name" value="Intergrase catalytic core"/>
    <property type="match status" value="1"/>
</dbReference>
<proteinExistence type="inferred from homology"/>
<protein>
    <submittedName>
        <fullName evidence="6">Integrase</fullName>
    </submittedName>
</protein>
<keyword evidence="3" id="KW-0238">DNA-binding</keyword>
<dbReference type="Gene3D" id="1.10.150.130">
    <property type="match status" value="1"/>
</dbReference>
<dbReference type="PROSITE" id="PS51898">
    <property type="entry name" value="TYR_RECOMBINASE"/>
    <property type="match status" value="1"/>
</dbReference>
<dbReference type="InterPro" id="IPR011010">
    <property type="entry name" value="DNA_brk_join_enz"/>
</dbReference>
<evidence type="ECO:0000313" key="7">
    <source>
        <dbReference type="Proteomes" id="UP000334380"/>
    </source>
</evidence>
<dbReference type="CDD" id="cd00397">
    <property type="entry name" value="DNA_BRE_C"/>
    <property type="match status" value="1"/>
</dbReference>
<dbReference type="InterPro" id="IPR050808">
    <property type="entry name" value="Phage_Integrase"/>
</dbReference>
<keyword evidence="4" id="KW-0233">DNA recombination</keyword>
<dbReference type="PANTHER" id="PTHR30629">
    <property type="entry name" value="PROPHAGE INTEGRASE"/>
    <property type="match status" value="1"/>
</dbReference>
<name>A0A5E4UQE0_9BURK</name>
<keyword evidence="7" id="KW-1185">Reference proteome</keyword>
<dbReference type="GO" id="GO:0003677">
    <property type="term" value="F:DNA binding"/>
    <property type="evidence" value="ECO:0007669"/>
    <property type="project" value="UniProtKB-KW"/>
</dbReference>
<evidence type="ECO:0000256" key="2">
    <source>
        <dbReference type="ARBA" id="ARBA00022908"/>
    </source>
</evidence>
<dbReference type="Pfam" id="PF00589">
    <property type="entry name" value="Phage_integrase"/>
    <property type="match status" value="1"/>
</dbReference>
<dbReference type="Proteomes" id="UP000334380">
    <property type="component" value="Unassembled WGS sequence"/>
</dbReference>
<comment type="similarity">
    <text evidence="1">Belongs to the 'phage' integrase family.</text>
</comment>
<dbReference type="InterPro" id="IPR013762">
    <property type="entry name" value="Integrase-like_cat_sf"/>
</dbReference>
<reference evidence="6 7" key="1">
    <citation type="submission" date="2019-08" db="EMBL/GenBank/DDBJ databases">
        <authorList>
            <person name="Peeters C."/>
        </authorList>
    </citation>
    <scope>NUCLEOTIDE SEQUENCE [LARGE SCALE GENOMIC DNA]</scope>
    <source>
        <strain evidence="6 7">LMG 31013</strain>
    </source>
</reference>
<dbReference type="InterPro" id="IPR002104">
    <property type="entry name" value="Integrase_catalytic"/>
</dbReference>
<organism evidence="6 7">
    <name type="scientific">Pandoraea terrigena</name>
    <dbReference type="NCBI Taxonomy" id="2508292"/>
    <lineage>
        <taxon>Bacteria</taxon>
        <taxon>Pseudomonadati</taxon>
        <taxon>Pseudomonadota</taxon>
        <taxon>Betaproteobacteria</taxon>
        <taxon>Burkholderiales</taxon>
        <taxon>Burkholderiaceae</taxon>
        <taxon>Pandoraea</taxon>
    </lineage>
</organism>
<evidence type="ECO:0000256" key="1">
    <source>
        <dbReference type="ARBA" id="ARBA00008857"/>
    </source>
</evidence>
<keyword evidence="2" id="KW-0229">DNA integration</keyword>
<dbReference type="AlphaFoldDB" id="A0A5E4UQE0"/>
<dbReference type="RefSeq" id="WP_246174274.1">
    <property type="nucleotide sequence ID" value="NZ_CABPRU010000004.1"/>
</dbReference>